<evidence type="ECO:0000313" key="3">
    <source>
        <dbReference type="EMBL" id="MFC6152385.1"/>
    </source>
</evidence>
<feature type="transmembrane region" description="Helical" evidence="1">
    <location>
        <begin position="197"/>
        <end position="219"/>
    </location>
</feature>
<gene>
    <name evidence="3" type="ORF">ACFPWU_01735</name>
</gene>
<proteinExistence type="predicted"/>
<keyword evidence="4" id="KW-1185">Reference proteome</keyword>
<reference evidence="4" key="1">
    <citation type="journal article" date="2019" name="Int. J. Syst. Evol. Microbiol.">
        <title>The Global Catalogue of Microorganisms (GCM) 10K type strain sequencing project: providing services to taxonomists for standard genome sequencing and annotation.</title>
        <authorList>
            <consortium name="The Broad Institute Genomics Platform"/>
            <consortium name="The Broad Institute Genome Sequencing Center for Infectious Disease"/>
            <person name="Wu L."/>
            <person name="Ma J."/>
        </authorList>
    </citation>
    <scope>NUCLEOTIDE SEQUENCE [LARGE SCALE GENOMIC DNA]</scope>
    <source>
        <strain evidence="4">DFY28</strain>
    </source>
</reference>
<keyword evidence="1" id="KW-0812">Transmembrane</keyword>
<dbReference type="Proteomes" id="UP001596098">
    <property type="component" value="Unassembled WGS sequence"/>
</dbReference>
<evidence type="ECO:0008006" key="5">
    <source>
        <dbReference type="Google" id="ProtNLM"/>
    </source>
</evidence>
<dbReference type="RefSeq" id="WP_128220617.1">
    <property type="nucleotide sequence ID" value="NZ_CP034929.1"/>
</dbReference>
<accession>A0ABW1QVQ0</accession>
<evidence type="ECO:0000256" key="2">
    <source>
        <dbReference type="SAM" id="SignalP"/>
    </source>
</evidence>
<keyword evidence="1" id="KW-1133">Transmembrane helix</keyword>
<feature type="signal peptide" evidence="2">
    <location>
        <begin position="1"/>
        <end position="30"/>
    </location>
</feature>
<protein>
    <recommendedName>
        <fullName evidence="5">LPXTG cell wall anchor domain-containing protein</fullName>
    </recommendedName>
</protein>
<evidence type="ECO:0000313" key="4">
    <source>
        <dbReference type="Proteomes" id="UP001596098"/>
    </source>
</evidence>
<feature type="chain" id="PRO_5047461633" description="LPXTG cell wall anchor domain-containing protein" evidence="2">
    <location>
        <begin position="31"/>
        <end position="225"/>
    </location>
</feature>
<comment type="caution">
    <text evidence="3">The sequence shown here is derived from an EMBL/GenBank/DDBJ whole genome shotgun (WGS) entry which is preliminary data.</text>
</comment>
<keyword evidence="1" id="KW-0472">Membrane</keyword>
<sequence length="225" mass="22811">MSVKRAAVATTLGLAAASLATQGLVSGAVAADSRGVSGEVSLDCLLQPFVEGFRYEGPMAVKASRVGDSYELLAQMPSIPGIAPVAIDGGRMRVVLEGSVGKEPFTLTGTRSVDAEASSPVPVPDLVGTIPAIDGDVELSKFTFEFDEMMGLTIEAGCDPWKATGLGELTAGAEPGAVTSTEEASADVITVDDEGSAMPLILGGGAVVLALGGVAAWFVSRRRPA</sequence>
<dbReference type="EMBL" id="JBHSQI010000001">
    <property type="protein sequence ID" value="MFC6152385.1"/>
    <property type="molecule type" value="Genomic_DNA"/>
</dbReference>
<evidence type="ECO:0000256" key="1">
    <source>
        <dbReference type="SAM" id="Phobius"/>
    </source>
</evidence>
<keyword evidence="2" id="KW-0732">Signal</keyword>
<organism evidence="3 4">
    <name type="scientific">Nocardioides yefusunii</name>
    <dbReference type="NCBI Taxonomy" id="2500546"/>
    <lineage>
        <taxon>Bacteria</taxon>
        <taxon>Bacillati</taxon>
        <taxon>Actinomycetota</taxon>
        <taxon>Actinomycetes</taxon>
        <taxon>Propionibacteriales</taxon>
        <taxon>Nocardioidaceae</taxon>
        <taxon>Nocardioides</taxon>
    </lineage>
</organism>
<name>A0ABW1QVQ0_9ACTN</name>